<evidence type="ECO:0000313" key="2">
    <source>
        <dbReference type="Proteomes" id="UP000827562"/>
    </source>
</evidence>
<keyword evidence="2" id="KW-1185">Reference proteome</keyword>
<dbReference type="GeneID" id="75692047"/>
<sequence>MYSSSRAKQIEKKDVAFLSAGIHDDVFLTGVRYGTSVQGRNFIEFKFVKDNRTMTHTEWEPRRTTSTGENLPDDVFYAKVDNQWERIKEILICYYKEEELQYEEEGGFKEYAQWVIDKLSTEKVKTTPVRIKAVYSKTGYISLPQYAKYTFIEPMSTVNEGKSVIVKLGIDLFEKPVVADTESSTANPFQVVNGTLDNTSQQNNVDDLPF</sequence>
<reference evidence="1 2" key="1">
    <citation type="submission" date="2021-04" db="EMBL/GenBank/DDBJ databases">
        <authorList>
            <person name="Shkoporov A.N."/>
            <person name="Stockdale S.R."/>
            <person name="Guerin E."/>
            <person name="Ross R.P."/>
            <person name="Hill C."/>
        </authorList>
    </citation>
    <scope>NUCLEOTIDE SEQUENCE [LARGE SCALE GENOMIC DNA]</scope>
    <source>
        <strain evidence="2">cr77_1</strain>
    </source>
</reference>
<dbReference type="KEGG" id="vg:75692047"/>
<gene>
    <name evidence="1" type="primary">gp_16605</name>
</gene>
<proteinExistence type="predicted"/>
<name>A0AAE7RXD4_9CAUD</name>
<dbReference type="EMBL" id="MZ130482">
    <property type="protein sequence ID" value="QWM89834.1"/>
    <property type="molecule type" value="Genomic_DNA"/>
</dbReference>
<dbReference type="RefSeq" id="YP_010359406.1">
    <property type="nucleotide sequence ID" value="NC_062772.1"/>
</dbReference>
<dbReference type="Proteomes" id="UP000827562">
    <property type="component" value="Segment"/>
</dbReference>
<accession>A0AAE7RXD4</accession>
<evidence type="ECO:0000313" key="1">
    <source>
        <dbReference type="EMBL" id="QWM89834.1"/>
    </source>
</evidence>
<protein>
    <submittedName>
        <fullName evidence="1">Uncharacterized protein</fullName>
    </submittedName>
</protein>
<organism evidence="1 2">
    <name type="scientific">uncultured phage cr77_1</name>
    <dbReference type="NCBI Taxonomy" id="2986410"/>
    <lineage>
        <taxon>Viruses</taxon>
        <taxon>Duplodnaviria</taxon>
        <taxon>Heunggongvirae</taxon>
        <taxon>Uroviricota</taxon>
        <taxon>Caudoviricetes</taxon>
        <taxon>Crassvirales</taxon>
        <taxon>Suoliviridae</taxon>
        <taxon>Boorivirinae</taxon>
        <taxon>Canhaevirus</taxon>
        <taxon>Canhaevirus faecalis</taxon>
    </lineage>
</organism>